<proteinExistence type="predicted"/>
<evidence type="ECO:0000256" key="1">
    <source>
        <dbReference type="SAM" id="MobiDB-lite"/>
    </source>
</evidence>
<feature type="region of interest" description="Disordered" evidence="1">
    <location>
        <begin position="1"/>
        <end position="28"/>
    </location>
</feature>
<accession>A0A9Q1FD35</accession>
<comment type="caution">
    <text evidence="2">The sequence shown here is derived from an EMBL/GenBank/DDBJ whole genome shotgun (WGS) entry which is preliminary data.</text>
</comment>
<feature type="region of interest" description="Disordered" evidence="1">
    <location>
        <begin position="95"/>
        <end position="129"/>
    </location>
</feature>
<name>A0A9Q1FD35_SYNKA</name>
<sequence>MRGITSLARSPAPTAAFATAGEEQRRAGDSDAFTLGSLYLPNLGLVTPGDTSALDTTSTASRAVIAKLKKSCGLDPERRKAKTTANTPALRRVEVRGGQTRRADKDRRYTRRQRSHLPRSRHETGAAPERMLTAAHAFTTGCQTATRTENAPENNAPDQAGDDVRACDLAVTFHLFP</sequence>
<feature type="compositionally biased region" description="Basic and acidic residues" evidence="1">
    <location>
        <begin position="95"/>
        <end position="107"/>
    </location>
</feature>
<dbReference type="OrthoDB" id="6365358at2759"/>
<keyword evidence="3" id="KW-1185">Reference proteome</keyword>
<dbReference type="EMBL" id="JAINUF010000006">
    <property type="protein sequence ID" value="KAJ8356056.1"/>
    <property type="molecule type" value="Genomic_DNA"/>
</dbReference>
<dbReference type="Proteomes" id="UP001152622">
    <property type="component" value="Chromosome 6"/>
</dbReference>
<organism evidence="2 3">
    <name type="scientific">Synaphobranchus kaupii</name>
    <name type="common">Kaup's arrowtooth eel</name>
    <dbReference type="NCBI Taxonomy" id="118154"/>
    <lineage>
        <taxon>Eukaryota</taxon>
        <taxon>Metazoa</taxon>
        <taxon>Chordata</taxon>
        <taxon>Craniata</taxon>
        <taxon>Vertebrata</taxon>
        <taxon>Euteleostomi</taxon>
        <taxon>Actinopterygii</taxon>
        <taxon>Neopterygii</taxon>
        <taxon>Teleostei</taxon>
        <taxon>Anguilliformes</taxon>
        <taxon>Synaphobranchidae</taxon>
        <taxon>Synaphobranchus</taxon>
    </lineage>
</organism>
<evidence type="ECO:0000313" key="2">
    <source>
        <dbReference type="EMBL" id="KAJ8356056.1"/>
    </source>
</evidence>
<gene>
    <name evidence="2" type="ORF">SKAU_G00188500</name>
</gene>
<reference evidence="2" key="1">
    <citation type="journal article" date="2023" name="Science">
        <title>Genome structures resolve the early diversification of teleost fishes.</title>
        <authorList>
            <person name="Parey E."/>
            <person name="Louis A."/>
            <person name="Montfort J."/>
            <person name="Bouchez O."/>
            <person name="Roques C."/>
            <person name="Iampietro C."/>
            <person name="Lluch J."/>
            <person name="Castinel A."/>
            <person name="Donnadieu C."/>
            <person name="Desvignes T."/>
            <person name="Floi Bucao C."/>
            <person name="Jouanno E."/>
            <person name="Wen M."/>
            <person name="Mejri S."/>
            <person name="Dirks R."/>
            <person name="Jansen H."/>
            <person name="Henkel C."/>
            <person name="Chen W.J."/>
            <person name="Zahm M."/>
            <person name="Cabau C."/>
            <person name="Klopp C."/>
            <person name="Thompson A.W."/>
            <person name="Robinson-Rechavi M."/>
            <person name="Braasch I."/>
            <person name="Lecointre G."/>
            <person name="Bobe J."/>
            <person name="Postlethwait J.H."/>
            <person name="Berthelot C."/>
            <person name="Roest Crollius H."/>
            <person name="Guiguen Y."/>
        </authorList>
    </citation>
    <scope>NUCLEOTIDE SEQUENCE</scope>
    <source>
        <strain evidence="2">WJC10195</strain>
    </source>
</reference>
<feature type="compositionally biased region" description="Basic residues" evidence="1">
    <location>
        <begin position="108"/>
        <end position="119"/>
    </location>
</feature>
<dbReference type="AlphaFoldDB" id="A0A9Q1FD35"/>
<evidence type="ECO:0000313" key="3">
    <source>
        <dbReference type="Proteomes" id="UP001152622"/>
    </source>
</evidence>
<protein>
    <submittedName>
        <fullName evidence="2">Uncharacterized protein</fullName>
    </submittedName>
</protein>